<evidence type="ECO:0000256" key="5">
    <source>
        <dbReference type="ARBA" id="ARBA00022553"/>
    </source>
</evidence>
<evidence type="ECO:0000256" key="10">
    <source>
        <dbReference type="SAM" id="MobiDB-lite"/>
    </source>
</evidence>
<accession>A0A4Q9PH92</accession>
<proteinExistence type="predicted"/>
<feature type="compositionally biased region" description="Low complexity" evidence="10">
    <location>
        <begin position="964"/>
        <end position="975"/>
    </location>
</feature>
<feature type="compositionally biased region" description="Polar residues" evidence="10">
    <location>
        <begin position="658"/>
        <end position="670"/>
    </location>
</feature>
<feature type="region of interest" description="Disordered" evidence="10">
    <location>
        <begin position="33"/>
        <end position="255"/>
    </location>
</feature>
<feature type="compositionally biased region" description="Low complexity" evidence="10">
    <location>
        <begin position="789"/>
        <end position="805"/>
    </location>
</feature>
<feature type="compositionally biased region" description="Basic and acidic residues" evidence="10">
    <location>
        <begin position="102"/>
        <end position="116"/>
    </location>
</feature>
<dbReference type="PANTHER" id="PTHR31169:SF8">
    <property type="entry name" value="ZINC-FINGER DOMAIN OF MONOAMINE-OXIDASE A REPRESSOR R1 PROTEIN"/>
    <property type="match status" value="1"/>
</dbReference>
<reference evidence="12 13" key="1">
    <citation type="submission" date="2019-01" db="EMBL/GenBank/DDBJ databases">
        <title>Draft genome sequences of three monokaryotic isolates of the white-rot basidiomycete fungus Dichomitus squalens.</title>
        <authorList>
            <consortium name="DOE Joint Genome Institute"/>
            <person name="Lopez S.C."/>
            <person name="Andreopoulos B."/>
            <person name="Pangilinan J."/>
            <person name="Lipzen A."/>
            <person name="Riley R."/>
            <person name="Ahrendt S."/>
            <person name="Ng V."/>
            <person name="Barry K."/>
            <person name="Daum C."/>
            <person name="Grigoriev I.V."/>
            <person name="Hilden K.S."/>
            <person name="Makela M.R."/>
            <person name="de Vries R.P."/>
        </authorList>
    </citation>
    <scope>NUCLEOTIDE SEQUENCE [LARGE SCALE GENOMIC DNA]</scope>
    <source>
        <strain evidence="12 13">CBS 464.89</strain>
    </source>
</reference>
<dbReference type="InterPro" id="IPR040221">
    <property type="entry name" value="CDCA7/CDA7L"/>
</dbReference>
<keyword evidence="13" id="KW-1185">Reference proteome</keyword>
<evidence type="ECO:0000256" key="7">
    <source>
        <dbReference type="ARBA" id="ARBA00023015"/>
    </source>
</evidence>
<dbReference type="GO" id="GO:0005737">
    <property type="term" value="C:cytoplasm"/>
    <property type="evidence" value="ECO:0007669"/>
    <property type="project" value="UniProtKB-SubCell"/>
</dbReference>
<feature type="compositionally biased region" description="Basic residues" evidence="10">
    <location>
        <begin position="639"/>
        <end position="651"/>
    </location>
</feature>
<feature type="compositionally biased region" description="Basic and acidic residues" evidence="10">
    <location>
        <begin position="1033"/>
        <end position="1051"/>
    </location>
</feature>
<feature type="compositionally biased region" description="Polar residues" evidence="10">
    <location>
        <begin position="33"/>
        <end position="46"/>
    </location>
</feature>
<feature type="compositionally biased region" description="Basic and acidic residues" evidence="10">
    <location>
        <begin position="452"/>
        <end position="463"/>
    </location>
</feature>
<feature type="compositionally biased region" description="Polar residues" evidence="10">
    <location>
        <begin position="395"/>
        <end position="411"/>
    </location>
</feature>
<gene>
    <name evidence="12" type="ORF">BD310DRAFT_939360</name>
</gene>
<feature type="compositionally biased region" description="Polar residues" evidence="10">
    <location>
        <begin position="566"/>
        <end position="575"/>
    </location>
</feature>
<evidence type="ECO:0000313" key="13">
    <source>
        <dbReference type="Proteomes" id="UP000292082"/>
    </source>
</evidence>
<comment type="subcellular location">
    <subcellularLocation>
        <location evidence="2">Cytoplasm</location>
    </subcellularLocation>
    <subcellularLocation>
        <location evidence="1">Nucleus</location>
    </subcellularLocation>
</comment>
<evidence type="ECO:0000256" key="6">
    <source>
        <dbReference type="ARBA" id="ARBA00022843"/>
    </source>
</evidence>
<keyword evidence="6" id="KW-0832">Ubl conjugation</keyword>
<feature type="domain" description="Zinc-finger" evidence="11">
    <location>
        <begin position="1088"/>
        <end position="1160"/>
    </location>
</feature>
<evidence type="ECO:0000256" key="2">
    <source>
        <dbReference type="ARBA" id="ARBA00004496"/>
    </source>
</evidence>
<feature type="compositionally biased region" description="Polar residues" evidence="10">
    <location>
        <begin position="203"/>
        <end position="214"/>
    </location>
</feature>
<keyword evidence="3" id="KW-0963">Cytoplasm</keyword>
<feature type="region of interest" description="Disordered" evidence="10">
    <location>
        <begin position="786"/>
        <end position="805"/>
    </location>
</feature>
<dbReference type="Proteomes" id="UP000292082">
    <property type="component" value="Unassembled WGS sequence"/>
</dbReference>
<feature type="compositionally biased region" description="Low complexity" evidence="10">
    <location>
        <begin position="320"/>
        <end position="329"/>
    </location>
</feature>
<evidence type="ECO:0000259" key="11">
    <source>
        <dbReference type="Pfam" id="PF10497"/>
    </source>
</evidence>
<feature type="region of interest" description="Disordered" evidence="10">
    <location>
        <begin position="928"/>
        <end position="1070"/>
    </location>
</feature>
<keyword evidence="4" id="KW-1017">Isopeptide bond</keyword>
<feature type="compositionally biased region" description="Polar residues" evidence="10">
    <location>
        <begin position="269"/>
        <end position="294"/>
    </location>
</feature>
<feature type="compositionally biased region" description="Polar residues" evidence="10">
    <location>
        <begin position="8"/>
        <end position="20"/>
    </location>
</feature>
<feature type="compositionally biased region" description="Acidic residues" evidence="10">
    <location>
        <begin position="183"/>
        <end position="196"/>
    </location>
</feature>
<dbReference type="GO" id="GO:0005634">
    <property type="term" value="C:nucleus"/>
    <property type="evidence" value="ECO:0007669"/>
    <property type="project" value="UniProtKB-SubCell"/>
</dbReference>
<keyword evidence="5" id="KW-0597">Phosphoprotein</keyword>
<feature type="compositionally biased region" description="Low complexity" evidence="10">
    <location>
        <begin position="610"/>
        <end position="632"/>
    </location>
</feature>
<dbReference type="PANTHER" id="PTHR31169">
    <property type="entry name" value="OS05G0300700 PROTEIN"/>
    <property type="match status" value="1"/>
</dbReference>
<evidence type="ECO:0000256" key="4">
    <source>
        <dbReference type="ARBA" id="ARBA00022499"/>
    </source>
</evidence>
<feature type="region of interest" description="Disordered" evidence="10">
    <location>
        <begin position="1181"/>
        <end position="1201"/>
    </location>
</feature>
<dbReference type="Pfam" id="PF10497">
    <property type="entry name" value="zf-4CXXC_R1"/>
    <property type="match status" value="1"/>
</dbReference>
<feature type="compositionally biased region" description="Low complexity" evidence="10">
    <location>
        <begin position="705"/>
        <end position="734"/>
    </location>
</feature>
<feature type="region of interest" description="Disordered" evidence="10">
    <location>
        <begin position="268"/>
        <end position="379"/>
    </location>
</feature>
<feature type="compositionally biased region" description="Polar residues" evidence="10">
    <location>
        <begin position="143"/>
        <end position="154"/>
    </location>
</feature>
<dbReference type="GO" id="GO:0006355">
    <property type="term" value="P:regulation of DNA-templated transcription"/>
    <property type="evidence" value="ECO:0007669"/>
    <property type="project" value="InterPro"/>
</dbReference>
<feature type="compositionally biased region" description="Polar residues" evidence="10">
    <location>
        <begin position="60"/>
        <end position="74"/>
    </location>
</feature>
<evidence type="ECO:0000256" key="9">
    <source>
        <dbReference type="ARBA" id="ARBA00023242"/>
    </source>
</evidence>
<keyword evidence="7" id="KW-0805">Transcription regulation</keyword>
<feature type="region of interest" description="Disordered" evidence="10">
    <location>
        <begin position="395"/>
        <end position="506"/>
    </location>
</feature>
<feature type="region of interest" description="Disordered" evidence="10">
    <location>
        <begin position="591"/>
        <end position="763"/>
    </location>
</feature>
<feature type="compositionally biased region" description="Acidic residues" evidence="10">
    <location>
        <begin position="478"/>
        <end position="488"/>
    </location>
</feature>
<keyword evidence="9" id="KW-0539">Nucleus</keyword>
<evidence type="ECO:0000256" key="8">
    <source>
        <dbReference type="ARBA" id="ARBA00023163"/>
    </source>
</evidence>
<dbReference type="InterPro" id="IPR018866">
    <property type="entry name" value="Znf-4CXXC_R1"/>
</dbReference>
<organism evidence="12 13">
    <name type="scientific">Dichomitus squalens</name>
    <dbReference type="NCBI Taxonomy" id="114155"/>
    <lineage>
        <taxon>Eukaryota</taxon>
        <taxon>Fungi</taxon>
        <taxon>Dikarya</taxon>
        <taxon>Basidiomycota</taxon>
        <taxon>Agaricomycotina</taxon>
        <taxon>Agaricomycetes</taxon>
        <taxon>Polyporales</taxon>
        <taxon>Polyporaceae</taxon>
        <taxon>Dichomitus</taxon>
    </lineage>
</organism>
<protein>
    <recommendedName>
        <fullName evidence="11">Zinc-finger domain-containing protein</fullName>
    </recommendedName>
</protein>
<feature type="region of interest" description="Disordered" evidence="10">
    <location>
        <begin position="1"/>
        <end position="20"/>
    </location>
</feature>
<sequence>MPERSYSELANWSGSVSSASGTVHNLDIVKFPSPSSSRLGTASSPNPDIHTTFGHRDSRTQVPLSSVTASTSKTGVAMDGTRSPAGERPQDPAIEAVMNSDVSEKTKDATRQRLSAEHPSYLPMGVAAERVPNGSGHPPEAPSSPSHLQPNSISPRKPPSKAAHPPRRSFQTDSGGLTGPPVGDDDDTNSLMDADGETDHESSVSVYPIQSNMGSSSTTTNQTDTRDSTEATAVMRTSPVNRRQKRASKGSYNGQFMDAAQKYHVALSPSAQPSAAGLSPSTAPSGAYSQSQAKLMSAGGRISSSRRRRRSSSFTSPEIPLSALASSSRPAKKRRPNLAYVEVPPLPSGRRRASYRPASEIRTLQDQMRHAPSDEEEAGADYAAGLGWALNTAAASNGRQVSASPAKSGRQSVRRRVTEPVAQEMSTSVRSDRAMSVTVPKKRGRPPKVVKQRADEAEVETRPSRRAKAKGKDRAYEADSEPADSDGEDERRLAGQDEEQAEDDSGHVLADEMDAEPAPAADALEEFFPSVRIDIDKYPLAADGVLHVAFRRLLIGSKSLHWPPRSEQSVTSSLPQAPPVLEPASKVDATATSFPARKKPSISSAVPLRSSSIAMSQSSSSVTPTISSVTKVRQPIKPLPRRHVSKQHTAHLAHDANTPPTAHASTNTEAASPDSPAKRPRLRTSRTSLTLMAPVQTPLDSSHASSMSQLSPPRSSAVVSQSTSTVASQPTVAAPHFSPTPSQPSPTRPSALPQPFPGFLRTDSQQSIDFGASFADCDMFSISSTAVGPSSSPHPLPSQQQFGSQPSSIGFRTLQEILEYVEDNGLQTEFPQTGSEVGNELRQATLQLEKAQALALPSPSIISGGEFLAQSGLGTLEECGSVYPWMLEGIGQLSADAQAGYSSGFIDPSLLGGSGPNASLQLEAHPPLLSPQTSQESGPVAGPSRVPEGRRQPSLEGYSRTRSRSSSRTGSPTTPWESAPNGPQRQFSVLSRDLPAVYKEGKRMRRPTERAISMRHALEITDESEDEFLPSTPDKKRSVPGRERGRGKGQDAGKVQAKKGAGKGKGKEKAIEMTTDESMSIRQLAEEPTFCHQCRNKTLRDKMRCTSIRASGQRCGLRYCQRCIELRYPDVSFDSYAVHFVCPRCQNICNCTACARQRNEPYISLRVGKLPKAGPALMKEAERIPTPNRISRQQVPSPPPSKLDLVPGQFFGIIYGLQGERMGQGYIADIPRVVIEQQTNATATTNDARAPVRRKQPRQFGKPIAYIGKRRVPFVLLDPTKHQPHLPSADTAKFQDPHEHDSVVEIGQSAISPTPLEMLQVVKPGQSIEKAPSGPPLPPRRTYIGDRSALDKGTYVSMDELIKRALRAEEDGSLSDLPFVDDREGVTDVAPPVSAQHSALDVQCAIALAFHRLQASPKDQAKVAAADAVRT</sequence>
<evidence type="ECO:0000256" key="3">
    <source>
        <dbReference type="ARBA" id="ARBA00022490"/>
    </source>
</evidence>
<keyword evidence="8" id="KW-0804">Transcription</keyword>
<evidence type="ECO:0000313" key="12">
    <source>
        <dbReference type="EMBL" id="TBU52801.1"/>
    </source>
</evidence>
<evidence type="ECO:0000256" key="1">
    <source>
        <dbReference type="ARBA" id="ARBA00004123"/>
    </source>
</evidence>
<feature type="compositionally biased region" description="Basic residues" evidence="10">
    <location>
        <begin position="440"/>
        <end position="451"/>
    </location>
</feature>
<feature type="compositionally biased region" description="Pro residues" evidence="10">
    <location>
        <begin position="741"/>
        <end position="756"/>
    </location>
</feature>
<feature type="region of interest" description="Disordered" evidence="10">
    <location>
        <begin position="562"/>
        <end position="581"/>
    </location>
</feature>
<name>A0A4Q9PH92_9APHY</name>
<dbReference type="EMBL" id="ML145236">
    <property type="protein sequence ID" value="TBU52801.1"/>
    <property type="molecule type" value="Genomic_DNA"/>
</dbReference>